<evidence type="ECO:0000313" key="2">
    <source>
        <dbReference type="EMBL" id="SHG47855.1"/>
    </source>
</evidence>
<feature type="transmembrane region" description="Helical" evidence="1">
    <location>
        <begin position="324"/>
        <end position="343"/>
    </location>
</feature>
<organism evidence="2 3">
    <name type="scientific">Kaistia soli DSM 19436</name>
    <dbReference type="NCBI Taxonomy" id="1122133"/>
    <lineage>
        <taxon>Bacteria</taxon>
        <taxon>Pseudomonadati</taxon>
        <taxon>Pseudomonadota</taxon>
        <taxon>Alphaproteobacteria</taxon>
        <taxon>Hyphomicrobiales</taxon>
        <taxon>Kaistiaceae</taxon>
        <taxon>Kaistia</taxon>
    </lineage>
</organism>
<keyword evidence="3" id="KW-1185">Reference proteome</keyword>
<feature type="transmembrane region" description="Helical" evidence="1">
    <location>
        <begin position="349"/>
        <end position="368"/>
    </location>
</feature>
<feature type="transmembrane region" description="Helical" evidence="1">
    <location>
        <begin position="200"/>
        <end position="220"/>
    </location>
</feature>
<keyword evidence="1" id="KW-0472">Membrane</keyword>
<name>A0A1M5K4Y9_9HYPH</name>
<feature type="transmembrane region" description="Helical" evidence="1">
    <location>
        <begin position="132"/>
        <end position="149"/>
    </location>
</feature>
<evidence type="ECO:0008006" key="4">
    <source>
        <dbReference type="Google" id="ProtNLM"/>
    </source>
</evidence>
<feature type="transmembrane region" description="Helical" evidence="1">
    <location>
        <begin position="232"/>
        <end position="252"/>
    </location>
</feature>
<evidence type="ECO:0000256" key="1">
    <source>
        <dbReference type="SAM" id="Phobius"/>
    </source>
</evidence>
<proteinExistence type="predicted"/>
<dbReference type="AlphaFoldDB" id="A0A1M5K4Y9"/>
<feature type="transmembrane region" description="Helical" evidence="1">
    <location>
        <begin position="380"/>
        <end position="400"/>
    </location>
</feature>
<protein>
    <recommendedName>
        <fullName evidence="4">Dolichyl-phosphate-mannose-protein mannosyltransferase</fullName>
    </recommendedName>
</protein>
<feature type="transmembrane region" description="Helical" evidence="1">
    <location>
        <begin position="155"/>
        <end position="171"/>
    </location>
</feature>
<accession>A0A1M5K4Y9</accession>
<keyword evidence="1" id="KW-1133">Transmembrane helix</keyword>
<dbReference type="Proteomes" id="UP000184485">
    <property type="component" value="Unassembled WGS sequence"/>
</dbReference>
<evidence type="ECO:0000313" key="3">
    <source>
        <dbReference type="Proteomes" id="UP000184485"/>
    </source>
</evidence>
<feature type="transmembrane region" description="Helical" evidence="1">
    <location>
        <begin position="295"/>
        <end position="312"/>
    </location>
</feature>
<sequence length="550" mass="60789">MLNSFWKTQSNDERLLAIIVGALFVLFVLANISLSLFHGHLAMIPIYDDINYMSDGLSRLRFSNGSGLRSVVNSFIADPPHAPVTTLTAMMGFWLLGPEPIAAYIANSWVVLLFLVFLTWMSRPIGNTLDRALFIATFLFVPVVQAMVMEFRPDLPAGLIVGIALYTICTIDLRQATRARLFGLAALFVAATITKPTAFILVMPALVGALLLVAVRSIIIDREHTRSNLAKIAQIFGAYILLMLPVSLIWGAPTYRYVYDALFTYADVWRSSGDIQFHLLYNSTGIGGQVALGRFLRNGLALICVDAVIWAVRRQSRTRGVIEYYLLVAGLYLALAISGEKTLYQGSFFYIPFVIAFAAASVRILVFVKDILGLKWLARASLICVAAFYVYKLPLASYYYGADPDAFKLPPMINRVTTQIGEVSLANADNATCSDRPLVVVFTDALPIPTELVKFEAAKIGIPIAIAPAFMSRDLDEMKRFAERGDIVLIADPSRPSPSRWLPGLAYNQDLFAYLKSWQGAERFNIAGDNGKPIWMIVNPRCVPPSRTGN</sequence>
<dbReference type="EMBL" id="FQUP01000005">
    <property type="protein sequence ID" value="SHG47855.1"/>
    <property type="molecule type" value="Genomic_DNA"/>
</dbReference>
<reference evidence="2 3" key="1">
    <citation type="submission" date="2016-11" db="EMBL/GenBank/DDBJ databases">
        <authorList>
            <person name="Jaros S."/>
            <person name="Januszkiewicz K."/>
            <person name="Wedrychowicz H."/>
        </authorList>
    </citation>
    <scope>NUCLEOTIDE SEQUENCE [LARGE SCALE GENOMIC DNA]</scope>
    <source>
        <strain evidence="2 3">DSM 19436</strain>
    </source>
</reference>
<keyword evidence="1" id="KW-0812">Transmembrane</keyword>
<feature type="transmembrane region" description="Helical" evidence="1">
    <location>
        <begin position="15"/>
        <end position="37"/>
    </location>
</feature>
<gene>
    <name evidence="2" type="ORF">SAMN02745157_4292</name>
</gene>
<feature type="transmembrane region" description="Helical" evidence="1">
    <location>
        <begin position="101"/>
        <end position="120"/>
    </location>
</feature>